<evidence type="ECO:0000313" key="1">
    <source>
        <dbReference type="EMBL" id="MED6270848.1"/>
    </source>
</evidence>
<organism evidence="1 2">
    <name type="scientific">Characodon lateralis</name>
    <dbReference type="NCBI Taxonomy" id="208331"/>
    <lineage>
        <taxon>Eukaryota</taxon>
        <taxon>Metazoa</taxon>
        <taxon>Chordata</taxon>
        <taxon>Craniata</taxon>
        <taxon>Vertebrata</taxon>
        <taxon>Euteleostomi</taxon>
        <taxon>Actinopterygii</taxon>
        <taxon>Neopterygii</taxon>
        <taxon>Teleostei</taxon>
        <taxon>Neoteleostei</taxon>
        <taxon>Acanthomorphata</taxon>
        <taxon>Ovalentaria</taxon>
        <taxon>Atherinomorphae</taxon>
        <taxon>Cyprinodontiformes</taxon>
        <taxon>Goodeidae</taxon>
        <taxon>Characodon</taxon>
    </lineage>
</organism>
<keyword evidence="2" id="KW-1185">Reference proteome</keyword>
<gene>
    <name evidence="1" type="ORF">CHARACLAT_014413</name>
</gene>
<accession>A0ABU7D6P7</accession>
<dbReference type="Proteomes" id="UP001352852">
    <property type="component" value="Unassembled WGS sequence"/>
</dbReference>
<dbReference type="EMBL" id="JAHUTJ010017470">
    <property type="protein sequence ID" value="MED6270848.1"/>
    <property type="molecule type" value="Genomic_DNA"/>
</dbReference>
<comment type="caution">
    <text evidence="1">The sequence shown here is derived from an EMBL/GenBank/DDBJ whole genome shotgun (WGS) entry which is preliminary data.</text>
</comment>
<proteinExistence type="predicted"/>
<evidence type="ECO:0000313" key="2">
    <source>
        <dbReference type="Proteomes" id="UP001352852"/>
    </source>
</evidence>
<name>A0ABU7D6P7_9TELE</name>
<protein>
    <submittedName>
        <fullName evidence="1">Uncharacterized protein</fullName>
    </submittedName>
</protein>
<sequence>MEDGARRTAAEETVNQEDLGLFFSSMENLGHSCDSLVLLERQVLQYFKIGWSSPANNSAWTWIILSFYVNALTLKQLPV</sequence>
<reference evidence="1 2" key="1">
    <citation type="submission" date="2021-06" db="EMBL/GenBank/DDBJ databases">
        <authorList>
            <person name="Palmer J.M."/>
        </authorList>
    </citation>
    <scope>NUCLEOTIDE SEQUENCE [LARGE SCALE GENOMIC DNA]</scope>
    <source>
        <strain evidence="1 2">CL_MEX2019</strain>
        <tissue evidence="1">Muscle</tissue>
    </source>
</reference>